<dbReference type="SMART" id="SM01221">
    <property type="entry name" value="FTCD"/>
    <property type="match status" value="1"/>
</dbReference>
<dbReference type="GO" id="GO:0005542">
    <property type="term" value="F:folic acid binding"/>
    <property type="evidence" value="ECO:0007669"/>
    <property type="project" value="InterPro"/>
</dbReference>
<name>A0A9R0I3N6_SPIOL</name>
<feature type="domain" description="Formiminotransferase N-terminal subdomain" evidence="4">
    <location>
        <begin position="181"/>
        <end position="374"/>
    </location>
</feature>
<proteinExistence type="predicted"/>
<dbReference type="AlphaFoldDB" id="A0A9R0I3N6"/>
<gene>
    <name evidence="6" type="primary">LOC110782247</name>
</gene>
<dbReference type="SMART" id="SM01222">
    <property type="entry name" value="FTCD_N"/>
    <property type="match status" value="1"/>
</dbReference>
<dbReference type="KEGG" id="soe:110782247"/>
<sequence>MDLFDSCLENEQIEPSKLEILDNNEDIFGSSVNLEESHIKEGYEDGYKDGLKLGKQEGYEVGLKHGFQNGEELGFYRGLVDVWTSVIRVEPGFFSARVQKSIHQIQELLDKYPLMDHEDESKDDILNELRLKFKATCASLGVKLEYKGYPKMSDAHDYGMLEMTYDDKDIMYVELVMLKIMLACCKLYISESRNTAALDSIERAAKIFHDTKIINKFKDETYNRVGYTLVSKLSPKLSSDVFPLKDAAFAMVSSALKAVDYNMHSGSHPRLGVVDHICFHPLASISLEQTANIARFLATDIGTKLEVPSFLYGAAHEKGRTLDSVRRELGYFKPNTQGNIWAGGPDSETLPLHPDEGPSQVDPSKGVVVIGSTRWVDNYNVPIFSTDLSAVRKISKLVSERGGGLPSVQAMALTHGEGVIEVACNLLEPSKVGGDQVQAEVERLAREAGMVAGKGYFTDFSQEQIINAFLESGDTSVDHYSTNL</sequence>
<accession>A0A9R0I3N6</accession>
<dbReference type="InterPro" id="IPR013802">
    <property type="entry name" value="Formiminotransferase_C"/>
</dbReference>
<dbReference type="SUPFAM" id="SSF55116">
    <property type="entry name" value="Formiminotransferase domain of formiminotransferase-cyclodeaminase"/>
    <property type="match status" value="1"/>
</dbReference>
<reference evidence="5" key="1">
    <citation type="journal article" date="2021" name="Nat. Commun.">
        <title>Genomic analyses provide insights into spinach domestication and the genetic basis of agronomic traits.</title>
        <authorList>
            <person name="Cai X."/>
            <person name="Sun X."/>
            <person name="Xu C."/>
            <person name="Sun H."/>
            <person name="Wang X."/>
            <person name="Ge C."/>
            <person name="Zhang Z."/>
            <person name="Wang Q."/>
            <person name="Fei Z."/>
            <person name="Jiao C."/>
            <person name="Wang Q."/>
        </authorList>
    </citation>
    <scope>NUCLEOTIDE SEQUENCE [LARGE SCALE GENOMIC DNA]</scope>
    <source>
        <strain evidence="5">cv. Varoflay</strain>
    </source>
</reference>
<reference evidence="6" key="2">
    <citation type="submission" date="2025-08" db="UniProtKB">
        <authorList>
            <consortium name="RefSeq"/>
        </authorList>
    </citation>
    <scope>IDENTIFICATION</scope>
    <source>
        <tissue evidence="6">Leaf</tissue>
    </source>
</reference>
<dbReference type="InterPro" id="IPR019191">
    <property type="entry name" value="Essential_protein_Yae1_N"/>
</dbReference>
<dbReference type="Proteomes" id="UP000813463">
    <property type="component" value="Chromosome 3"/>
</dbReference>
<dbReference type="InterPro" id="IPR051623">
    <property type="entry name" value="FTCD"/>
</dbReference>
<dbReference type="EC" id="2.1.2.5" evidence="1"/>
<dbReference type="GeneID" id="110782247"/>
<dbReference type="Gene3D" id="3.30.990.10">
    <property type="entry name" value="Formiminotransferase, N-terminal subdomain"/>
    <property type="match status" value="1"/>
</dbReference>
<feature type="domain" description="Formiminotransferase C-terminal subdomain" evidence="3">
    <location>
        <begin position="379"/>
        <end position="469"/>
    </location>
</feature>
<keyword evidence="2" id="KW-0808">Transferase</keyword>
<evidence type="ECO:0000259" key="4">
    <source>
        <dbReference type="SMART" id="SM01222"/>
    </source>
</evidence>
<evidence type="ECO:0000256" key="2">
    <source>
        <dbReference type="ARBA" id="ARBA00022679"/>
    </source>
</evidence>
<dbReference type="InterPro" id="IPR022384">
    <property type="entry name" value="FormiminoTrfase_cat_dom_sf"/>
</dbReference>
<evidence type="ECO:0000259" key="3">
    <source>
        <dbReference type="SMART" id="SM01221"/>
    </source>
</evidence>
<evidence type="ECO:0000256" key="1">
    <source>
        <dbReference type="ARBA" id="ARBA00012252"/>
    </source>
</evidence>
<evidence type="ECO:0000313" key="5">
    <source>
        <dbReference type="Proteomes" id="UP000813463"/>
    </source>
</evidence>
<dbReference type="Pfam" id="PF09811">
    <property type="entry name" value="Yae1_N"/>
    <property type="match status" value="1"/>
</dbReference>
<protein>
    <recommendedName>
        <fullName evidence="1">glutamate formimidoyltransferase</fullName>
        <ecNumber evidence="1">2.1.2.5</ecNumber>
    </recommendedName>
</protein>
<dbReference type="PANTHER" id="PTHR12234:SF1">
    <property type="entry name" value="FORMIMINOTRANSFERASE N-TERMINAL SUBDOMAIN-CONTAINING PROTEIN"/>
    <property type="match status" value="1"/>
</dbReference>
<dbReference type="InterPro" id="IPR037064">
    <property type="entry name" value="Formiminotransferase_N_sf"/>
</dbReference>
<keyword evidence="5" id="KW-1185">Reference proteome</keyword>
<dbReference type="PANTHER" id="PTHR12234">
    <property type="entry name" value="FORMIMINOTRANSFERASE-CYCLODEAMINASE"/>
    <property type="match status" value="1"/>
</dbReference>
<dbReference type="RefSeq" id="XP_021842056.2">
    <property type="nucleotide sequence ID" value="XM_021986364.2"/>
</dbReference>
<dbReference type="InterPro" id="IPR012886">
    <property type="entry name" value="Formiminotransferase_N"/>
</dbReference>
<dbReference type="Pfam" id="PF07837">
    <property type="entry name" value="FTCD_N"/>
    <property type="match status" value="1"/>
</dbReference>
<organism evidence="5 6">
    <name type="scientific">Spinacia oleracea</name>
    <name type="common">Spinach</name>
    <dbReference type="NCBI Taxonomy" id="3562"/>
    <lineage>
        <taxon>Eukaryota</taxon>
        <taxon>Viridiplantae</taxon>
        <taxon>Streptophyta</taxon>
        <taxon>Embryophyta</taxon>
        <taxon>Tracheophyta</taxon>
        <taxon>Spermatophyta</taxon>
        <taxon>Magnoliopsida</taxon>
        <taxon>eudicotyledons</taxon>
        <taxon>Gunneridae</taxon>
        <taxon>Pentapetalae</taxon>
        <taxon>Caryophyllales</taxon>
        <taxon>Chenopodiaceae</taxon>
        <taxon>Chenopodioideae</taxon>
        <taxon>Anserineae</taxon>
        <taxon>Spinacia</taxon>
    </lineage>
</organism>
<evidence type="ECO:0000313" key="6">
    <source>
        <dbReference type="RefSeq" id="XP_021842056.2"/>
    </source>
</evidence>
<dbReference type="InterPro" id="IPR037070">
    <property type="entry name" value="Formiminotransferase_C_sf"/>
</dbReference>
<dbReference type="GO" id="GO:0030409">
    <property type="term" value="F:glutamate formimidoyltransferase activity"/>
    <property type="evidence" value="ECO:0007669"/>
    <property type="project" value="UniProtKB-EC"/>
</dbReference>
<dbReference type="Gene3D" id="3.30.70.670">
    <property type="entry name" value="Formiminotransferase, C-terminal subdomain"/>
    <property type="match status" value="1"/>
</dbReference>